<name>A0AAN7Y5G3_9EURO</name>
<dbReference type="GO" id="GO:0005789">
    <property type="term" value="C:endoplasmic reticulum membrane"/>
    <property type="evidence" value="ECO:0007669"/>
    <property type="project" value="UniProtKB-SubCell"/>
</dbReference>
<evidence type="ECO:0000256" key="7">
    <source>
        <dbReference type="ARBA" id="ARBA00022692"/>
    </source>
</evidence>
<comment type="catalytic activity">
    <reaction evidence="12">
        <text>n isopentenyl diphosphate + (2E,6E)-farnesyl diphosphate = a di-trans,poly-cis-polyprenyl diphosphate + n diphosphate</text>
        <dbReference type="Rhea" id="RHEA:53008"/>
        <dbReference type="Rhea" id="RHEA-COMP:19494"/>
        <dbReference type="ChEBI" id="CHEBI:33019"/>
        <dbReference type="ChEBI" id="CHEBI:128769"/>
        <dbReference type="ChEBI" id="CHEBI:136960"/>
        <dbReference type="ChEBI" id="CHEBI:175763"/>
        <dbReference type="EC" id="2.5.1.87"/>
    </reaction>
</comment>
<evidence type="ECO:0000256" key="12">
    <source>
        <dbReference type="ARBA" id="ARBA00047353"/>
    </source>
</evidence>
<proteinExistence type="inferred from homology"/>
<comment type="similarity">
    <text evidence="4">Belongs to the UPP synthase family.</text>
</comment>
<organism evidence="15 16">
    <name type="scientific">Lithohypha guttulata</name>
    <dbReference type="NCBI Taxonomy" id="1690604"/>
    <lineage>
        <taxon>Eukaryota</taxon>
        <taxon>Fungi</taxon>
        <taxon>Dikarya</taxon>
        <taxon>Ascomycota</taxon>
        <taxon>Pezizomycotina</taxon>
        <taxon>Eurotiomycetes</taxon>
        <taxon>Chaetothyriomycetidae</taxon>
        <taxon>Chaetothyriales</taxon>
        <taxon>Trichomeriaceae</taxon>
        <taxon>Lithohypha</taxon>
    </lineage>
</organism>
<evidence type="ECO:0000256" key="10">
    <source>
        <dbReference type="ARBA" id="ARBA00022989"/>
    </source>
</evidence>
<sequence length="373" mass="42440">MPFNQDDTRFYRQDVDSRGQTMSVDERRELLERYLPRPSELRSSSAREQVRDQKRKQRRSRRLRPYLKQRLHLAIYLIIQLLFGIFIRVRQIVSALFQKFIAVRHYHHRTPAYIQKDLKGLSRLPEHLSVILRYDARSDDGLETLLDDVAELAAWSTAAGIPLLSVYEKTGVLKQYMSAVQEIVQQKLVLYFGAPPSTPVLQVFAPNYPSLSPLPSPQINGTTNTNLNLSLLLLSESDGRETLVDLTRTLTEMAQAQKLRPKDITVDLIDTEISASTSVPAPSNNAQRTNGHKKTNGVKHDDTYLPSEPDLLIVFAPVIKLDGYPPWQIRLTEIFCVGDSGGDVSGRSRTRVEYQGFLRALWNYAGAEFRFGS</sequence>
<dbReference type="Proteomes" id="UP001309876">
    <property type="component" value="Unassembled WGS sequence"/>
</dbReference>
<dbReference type="InterPro" id="IPR036424">
    <property type="entry name" value="UPP_synth-like_sf"/>
</dbReference>
<comment type="caution">
    <text evidence="15">The sequence shown here is derived from an EMBL/GenBank/DDBJ whole genome shotgun (WGS) entry which is preliminary data.</text>
</comment>
<evidence type="ECO:0000313" key="16">
    <source>
        <dbReference type="Proteomes" id="UP001309876"/>
    </source>
</evidence>
<dbReference type="PANTHER" id="PTHR21528">
    <property type="entry name" value="DEHYDRODOLICHYL DIPHOSPHATE SYNTHASE COMPLEX SUBUNIT NUS1"/>
    <property type="match status" value="1"/>
</dbReference>
<dbReference type="GO" id="GO:1904423">
    <property type="term" value="C:dehydrodolichyl diphosphate synthase complex"/>
    <property type="evidence" value="ECO:0007669"/>
    <property type="project" value="InterPro"/>
</dbReference>
<comment type="pathway">
    <text evidence="3">Protein modification; protein glycosylation.</text>
</comment>
<dbReference type="EC" id="2.5.1.87" evidence="5"/>
<dbReference type="AlphaFoldDB" id="A0AAN7Y5G3"/>
<keyword evidence="11 14" id="KW-0472">Membrane</keyword>
<reference evidence="15 16" key="1">
    <citation type="submission" date="2023-08" db="EMBL/GenBank/DDBJ databases">
        <title>Black Yeasts Isolated from many extreme environments.</title>
        <authorList>
            <person name="Coleine C."/>
            <person name="Stajich J.E."/>
            <person name="Selbmann L."/>
        </authorList>
    </citation>
    <scope>NUCLEOTIDE SEQUENCE [LARGE SCALE GENOMIC DNA]</scope>
    <source>
        <strain evidence="15 16">CCFEE 5910</strain>
    </source>
</reference>
<dbReference type="EMBL" id="JAVRRJ010000005">
    <property type="protein sequence ID" value="KAK5084342.1"/>
    <property type="molecule type" value="Genomic_DNA"/>
</dbReference>
<feature type="compositionally biased region" description="Polar residues" evidence="13">
    <location>
        <begin position="277"/>
        <end position="289"/>
    </location>
</feature>
<evidence type="ECO:0000256" key="11">
    <source>
        <dbReference type="ARBA" id="ARBA00023136"/>
    </source>
</evidence>
<keyword evidence="16" id="KW-1185">Reference proteome</keyword>
<evidence type="ECO:0000256" key="1">
    <source>
        <dbReference type="ARBA" id="ARBA00001946"/>
    </source>
</evidence>
<comment type="cofactor">
    <cofactor evidence="1">
        <name>Mg(2+)</name>
        <dbReference type="ChEBI" id="CHEBI:18420"/>
    </cofactor>
</comment>
<evidence type="ECO:0000256" key="8">
    <source>
        <dbReference type="ARBA" id="ARBA00022824"/>
    </source>
</evidence>
<evidence type="ECO:0000313" key="15">
    <source>
        <dbReference type="EMBL" id="KAK5084342.1"/>
    </source>
</evidence>
<evidence type="ECO:0000256" key="6">
    <source>
        <dbReference type="ARBA" id="ARBA00022679"/>
    </source>
</evidence>
<feature type="transmembrane region" description="Helical" evidence="14">
    <location>
        <begin position="71"/>
        <end position="89"/>
    </location>
</feature>
<keyword evidence="6" id="KW-0808">Transferase</keyword>
<feature type="compositionally biased region" description="Basic and acidic residues" evidence="13">
    <location>
        <begin position="1"/>
        <end position="17"/>
    </location>
</feature>
<dbReference type="Gene3D" id="3.40.1180.10">
    <property type="entry name" value="Decaprenyl diphosphate synthase-like"/>
    <property type="match status" value="1"/>
</dbReference>
<keyword evidence="9" id="KW-0460">Magnesium</keyword>
<dbReference type="PANTHER" id="PTHR21528:SF0">
    <property type="entry name" value="DEHYDRODOLICHYL DIPHOSPHATE SYNTHASE COMPLEX SUBUNIT NUS1"/>
    <property type="match status" value="1"/>
</dbReference>
<feature type="region of interest" description="Disordered" evidence="13">
    <location>
        <begin position="1"/>
        <end position="23"/>
    </location>
</feature>
<accession>A0AAN7Y5G3</accession>
<evidence type="ECO:0000256" key="3">
    <source>
        <dbReference type="ARBA" id="ARBA00004922"/>
    </source>
</evidence>
<evidence type="ECO:0000256" key="13">
    <source>
        <dbReference type="SAM" id="MobiDB-lite"/>
    </source>
</evidence>
<keyword evidence="8" id="KW-0256">Endoplasmic reticulum</keyword>
<evidence type="ECO:0000256" key="9">
    <source>
        <dbReference type="ARBA" id="ARBA00022842"/>
    </source>
</evidence>
<feature type="region of interest" description="Disordered" evidence="13">
    <location>
        <begin position="277"/>
        <end position="299"/>
    </location>
</feature>
<gene>
    <name evidence="15" type="ORF">LTR05_005418</name>
</gene>
<dbReference type="GO" id="GO:0045547">
    <property type="term" value="F:ditrans,polycis-polyprenyl diphosphate synthase [(2E,6E)-farnesyl diphosphate specific] activity"/>
    <property type="evidence" value="ECO:0007669"/>
    <property type="project" value="UniProtKB-EC"/>
</dbReference>
<dbReference type="InterPro" id="IPR038887">
    <property type="entry name" value="Nus1/NgBR"/>
</dbReference>
<keyword evidence="10 14" id="KW-1133">Transmembrane helix</keyword>
<evidence type="ECO:0000256" key="2">
    <source>
        <dbReference type="ARBA" id="ARBA00004586"/>
    </source>
</evidence>
<evidence type="ECO:0000256" key="4">
    <source>
        <dbReference type="ARBA" id="ARBA00005432"/>
    </source>
</evidence>
<evidence type="ECO:0000256" key="14">
    <source>
        <dbReference type="SAM" id="Phobius"/>
    </source>
</evidence>
<comment type="subcellular location">
    <subcellularLocation>
        <location evidence="2">Endoplasmic reticulum membrane</location>
    </subcellularLocation>
</comment>
<dbReference type="SUPFAM" id="SSF64005">
    <property type="entry name" value="Undecaprenyl diphosphate synthase"/>
    <property type="match status" value="1"/>
</dbReference>
<protein>
    <recommendedName>
        <fullName evidence="5">ditrans,polycis-polyprenyl diphosphate synthase [(2E,6E)-farnesyldiphosphate specific]</fullName>
        <ecNumber evidence="5">2.5.1.87</ecNumber>
    </recommendedName>
</protein>
<keyword evidence="7 14" id="KW-0812">Transmembrane</keyword>
<evidence type="ECO:0000256" key="5">
    <source>
        <dbReference type="ARBA" id="ARBA00012596"/>
    </source>
</evidence>
<feature type="region of interest" description="Disordered" evidence="13">
    <location>
        <begin position="38"/>
        <end position="60"/>
    </location>
</feature>